<sequence length="117" mass="13185">MGGNSKRKESLYTLIVNGDVEEMMRIKAMNANGEYQYQEVNAALRRLRATPLISAIYVVLLEIKKKTKGKTKISSGKEWQTNFNAIMLKFNLSEQNNGGDDGADPSTKHIYISRKSK</sequence>
<reference evidence="2" key="2">
    <citation type="submission" date="2020-05" db="UniProtKB">
        <authorList>
            <consortium name="EnsemblMetazoa"/>
        </authorList>
    </citation>
    <scope>IDENTIFICATION</scope>
    <source>
        <strain evidence="2">IAEA</strain>
    </source>
</reference>
<reference evidence="3" key="1">
    <citation type="submission" date="2014-03" db="EMBL/GenBank/DDBJ databases">
        <authorList>
            <person name="Aksoy S."/>
            <person name="Warren W."/>
            <person name="Wilson R.K."/>
        </authorList>
    </citation>
    <scope>NUCLEOTIDE SEQUENCE [LARGE SCALE GENOMIC DNA]</scope>
    <source>
        <strain evidence="3">IAEA</strain>
    </source>
</reference>
<accession>A0A1A9ZEL5</accession>
<evidence type="ECO:0000313" key="2">
    <source>
        <dbReference type="EnsemblMetazoa" id="GPAI012302-PA"/>
    </source>
</evidence>
<protein>
    <submittedName>
        <fullName evidence="2">Uncharacterized protein</fullName>
    </submittedName>
</protein>
<evidence type="ECO:0000313" key="3">
    <source>
        <dbReference type="Proteomes" id="UP000092445"/>
    </source>
</evidence>
<organism evidence="2 3">
    <name type="scientific">Glossina pallidipes</name>
    <name type="common">Tsetse fly</name>
    <dbReference type="NCBI Taxonomy" id="7398"/>
    <lineage>
        <taxon>Eukaryota</taxon>
        <taxon>Metazoa</taxon>
        <taxon>Ecdysozoa</taxon>
        <taxon>Arthropoda</taxon>
        <taxon>Hexapoda</taxon>
        <taxon>Insecta</taxon>
        <taxon>Pterygota</taxon>
        <taxon>Neoptera</taxon>
        <taxon>Endopterygota</taxon>
        <taxon>Diptera</taxon>
        <taxon>Brachycera</taxon>
        <taxon>Muscomorpha</taxon>
        <taxon>Hippoboscoidea</taxon>
        <taxon>Glossinidae</taxon>
        <taxon>Glossina</taxon>
    </lineage>
</organism>
<dbReference type="VEuPathDB" id="VectorBase:GPAI012302"/>
<feature type="region of interest" description="Disordered" evidence="1">
    <location>
        <begin position="96"/>
        <end position="117"/>
    </location>
</feature>
<keyword evidence="3" id="KW-1185">Reference proteome</keyword>
<proteinExistence type="predicted"/>
<name>A0A1A9ZEL5_GLOPL</name>
<dbReference type="AlphaFoldDB" id="A0A1A9ZEL5"/>
<dbReference type="Proteomes" id="UP000092445">
    <property type="component" value="Unassembled WGS sequence"/>
</dbReference>
<evidence type="ECO:0000256" key="1">
    <source>
        <dbReference type="SAM" id="MobiDB-lite"/>
    </source>
</evidence>
<dbReference type="EnsemblMetazoa" id="GPAI012302-RA">
    <property type="protein sequence ID" value="GPAI012302-PA"/>
    <property type="gene ID" value="GPAI012302"/>
</dbReference>